<dbReference type="PANTHER" id="PTHR31566:SF0">
    <property type="entry name" value="CYTOCHROME C BIOGENESIS PROTEIN CCS1, CHLOROPLASTIC"/>
    <property type="match status" value="1"/>
</dbReference>
<comment type="subcellular location">
    <subcellularLocation>
        <location evidence="1">Membrane</location>
        <topology evidence="1">Multi-pass membrane protein</topology>
    </subcellularLocation>
    <subcellularLocation>
        <location evidence="6">Plastid</location>
        <location evidence="6">Chloroplast thylakoid membrane</location>
        <topology evidence="6">Multi-pass membrane protein</topology>
    </subcellularLocation>
</comment>
<evidence type="ECO:0000259" key="8">
    <source>
        <dbReference type="Pfam" id="PF05140"/>
    </source>
</evidence>
<keyword evidence="4 6" id="KW-1133">Transmembrane helix</keyword>
<comment type="similarity">
    <text evidence="6">Belongs to the Ccs1/CcsB family.</text>
</comment>
<protein>
    <recommendedName>
        <fullName evidence="6">Cytochrome c biogenesis protein Ccs1</fullName>
    </recommendedName>
</protein>
<evidence type="ECO:0000256" key="1">
    <source>
        <dbReference type="ARBA" id="ARBA00004141"/>
    </source>
</evidence>
<dbReference type="GO" id="GO:0017004">
    <property type="term" value="P:cytochrome complex assembly"/>
    <property type="evidence" value="ECO:0007669"/>
    <property type="project" value="UniProtKB-UniRule"/>
</dbReference>
<geneLocation type="chloroplast" evidence="9"/>
<keyword evidence="9" id="KW-0150">Chloroplast</keyword>
<dbReference type="AlphaFoldDB" id="A0A1Z1MCX4"/>
<gene>
    <name evidence="6 9" type="primary">ccs1</name>
</gene>
<keyword evidence="6" id="KW-0793">Thylakoid</keyword>
<dbReference type="GeneID" id="33357064"/>
<evidence type="ECO:0000256" key="4">
    <source>
        <dbReference type="ARBA" id="ARBA00022989"/>
    </source>
</evidence>
<evidence type="ECO:0000313" key="9">
    <source>
        <dbReference type="EMBL" id="ARW63860.1"/>
    </source>
</evidence>
<feature type="transmembrane region" description="Helical" evidence="7">
    <location>
        <begin position="171"/>
        <end position="194"/>
    </location>
</feature>
<comment type="function">
    <text evidence="6">Required during biogenesis of c-type cytochromes (cytochrome c6 and cytochrome f) at the step of heme attachment.</text>
</comment>
<sequence length="452" mass="53152">MLIWKFKNLLWSFVKKLSNLSFSILILFIIAFFSTLGSIIEQDQDLLYYQMNYPDNSSNLIYLDWKLIINLGLDHIFQTWWFICILLIFIFSLMSCSFSTQLPSLKNARRWKFISKRKSFNSSFYFTDIYIDKSNSLANFIYSLIRSNFFVFCQGSSIYSYKGLYGRIAPIFVHFSIITVLLGSMISFLFGFVVQEIVPDGEIFHVKNITHSGFFSRLPIDIWGRVEEFYIKYNSDSSIQQFFSKISIFYRNSHRVKSYLMSVNKPLRFNKVTLYQTNWKLNALRINLGSQQTFQKKLLKTSINNKSCWLANFYIDDTKQIFFVIFDLNKPILLSNSNGLIIGSVYINQVFYINNIHVSISNIISSTGLQIKVDSGVYFVYLGFFVLMLSTIVSYLSYSQVWIYKDSRFLDFLASTNRAILFFEEDILDINLTYNYYSNQLIHSYFVDNILK</sequence>
<dbReference type="RefSeq" id="YP_009395092.1">
    <property type="nucleotide sequence ID" value="NC_035276.1"/>
</dbReference>
<keyword evidence="3 6" id="KW-0201">Cytochrome c-type biogenesis</keyword>
<feature type="transmembrane region" description="Helical" evidence="7">
    <location>
        <begin position="80"/>
        <end position="102"/>
    </location>
</feature>
<dbReference type="Pfam" id="PF05140">
    <property type="entry name" value="ResB"/>
    <property type="match status" value="1"/>
</dbReference>
<dbReference type="EMBL" id="MF101430">
    <property type="protein sequence ID" value="ARW63860.1"/>
    <property type="molecule type" value="Genomic_DNA"/>
</dbReference>
<evidence type="ECO:0000256" key="5">
    <source>
        <dbReference type="ARBA" id="ARBA00023136"/>
    </source>
</evidence>
<dbReference type="InterPro" id="IPR023494">
    <property type="entry name" value="Cyt_c_bgen_Ccs1/CcsB/ResB"/>
</dbReference>
<evidence type="ECO:0000256" key="6">
    <source>
        <dbReference type="HAMAP-Rule" id="MF_01392"/>
    </source>
</evidence>
<dbReference type="GO" id="GO:0009535">
    <property type="term" value="C:chloroplast thylakoid membrane"/>
    <property type="evidence" value="ECO:0007669"/>
    <property type="project" value="UniProtKB-SubCell"/>
</dbReference>
<reference evidence="9" key="1">
    <citation type="journal article" date="2017" name="J. Phycol.">
        <title>Analysis of chloroplast genomes and a supermatrix inform reclassification of the Rhodomelaceae (Rhodophyta).</title>
        <authorList>
            <person name="Diaz-Tapia P."/>
            <person name="Maggs C.A."/>
            <person name="West J.A."/>
            <person name="Verbruggen H."/>
        </authorList>
    </citation>
    <scope>NUCLEOTIDE SEQUENCE</scope>
    <source>
        <strain evidence="9">PD644</strain>
    </source>
</reference>
<comment type="subunit">
    <text evidence="6">May interact with CcsA.</text>
</comment>
<feature type="transmembrane region" description="Helical" evidence="7">
    <location>
        <begin position="20"/>
        <end position="40"/>
    </location>
</feature>
<evidence type="ECO:0000256" key="7">
    <source>
        <dbReference type="SAM" id="Phobius"/>
    </source>
</evidence>
<dbReference type="InterPro" id="IPR007816">
    <property type="entry name" value="ResB-like_domain"/>
</dbReference>
<evidence type="ECO:0000256" key="2">
    <source>
        <dbReference type="ARBA" id="ARBA00022692"/>
    </source>
</evidence>
<feature type="domain" description="ResB-like" evidence="8">
    <location>
        <begin position="21"/>
        <end position="298"/>
    </location>
</feature>
<keyword evidence="2 6" id="KW-0812">Transmembrane</keyword>
<name>A0A1Z1MCX4_9FLOR</name>
<dbReference type="PANTHER" id="PTHR31566">
    <property type="entry name" value="CYTOCHROME C BIOGENESIS PROTEIN CCS1, CHLOROPLASTIC"/>
    <property type="match status" value="1"/>
</dbReference>
<proteinExistence type="inferred from homology"/>
<dbReference type="HAMAP" id="MF_01392">
    <property type="entry name" value="CytC_Ccs1"/>
    <property type="match status" value="1"/>
</dbReference>
<accession>A0A1Z1MCX4</accession>
<evidence type="ECO:0000256" key="3">
    <source>
        <dbReference type="ARBA" id="ARBA00022748"/>
    </source>
</evidence>
<organism evidence="9">
    <name type="scientific">Alsidium seaforthii</name>
    <dbReference type="NCBI Taxonomy" id="2007182"/>
    <lineage>
        <taxon>Eukaryota</taxon>
        <taxon>Rhodophyta</taxon>
        <taxon>Florideophyceae</taxon>
        <taxon>Rhodymeniophycidae</taxon>
        <taxon>Ceramiales</taxon>
        <taxon>Rhodomelaceae</taxon>
        <taxon>Polysiphonioideae</taxon>
        <taxon>Alsidium</taxon>
    </lineage>
</organism>
<feature type="transmembrane region" description="Helical" evidence="7">
    <location>
        <begin position="378"/>
        <end position="398"/>
    </location>
</feature>
<keyword evidence="9" id="KW-0934">Plastid</keyword>
<keyword evidence="5 6" id="KW-0472">Membrane</keyword>